<keyword evidence="9" id="KW-0333">Golgi apparatus</keyword>
<evidence type="ECO:0000256" key="4">
    <source>
        <dbReference type="ARBA" id="ARBA00022448"/>
    </source>
</evidence>
<name>A0A1V9ZS76_ACHHY</name>
<organism evidence="15 16">
    <name type="scientific">Achlya hypogyna</name>
    <name type="common">Oomycete</name>
    <name type="synonym">Protoachlya hypogyna</name>
    <dbReference type="NCBI Taxonomy" id="1202772"/>
    <lineage>
        <taxon>Eukaryota</taxon>
        <taxon>Sar</taxon>
        <taxon>Stramenopiles</taxon>
        <taxon>Oomycota</taxon>
        <taxon>Saprolegniomycetes</taxon>
        <taxon>Saprolegniales</taxon>
        <taxon>Achlyaceae</taxon>
        <taxon>Achlya</taxon>
    </lineage>
</organism>
<proteinExistence type="inferred from homology"/>
<evidence type="ECO:0000256" key="3">
    <source>
        <dbReference type="ARBA" id="ARBA00006972"/>
    </source>
</evidence>
<keyword evidence="11" id="KW-0968">Cytoplasmic vesicle</keyword>
<evidence type="ECO:0000256" key="7">
    <source>
        <dbReference type="ARBA" id="ARBA00022833"/>
    </source>
</evidence>
<sequence length="649" mass="73079">MAVTAWTAQQLTGLGVDSVFAPYVLGMLQLDGADEDEEEEKRAEVLELLMGWLDASQQGAAENFVDELLLYVKDPHQLALLDEQASADCEDASTTSPPLNAAASAYVPWAGEPALSLEPEFEDASLVPPSDEPEIDMDDEDAFYWSIAYELVEQLLSIYPAMDPERLLDLLKAVELDVHRARVVMQAIVESEAQKQNAQVCRHYLQGECRRADCWFLHDTHLITCRYWIRGGCLQGEECAFAHSFDVAIAEHGACQEQPEESDDDDDWVGDQLEATNFPSLTKTPVAPTSDAALSLDFARALSMKPDAVFPAASFTSGRSASHTPAYSRSLSAPVTARWVDTGYEVSSQYKQSREQARHLALARNQCFMNATHAYRQGNKSLAKELSRQGQQYNAQMKDAHYAAASVIFEARNPNWQRDGFLDLHGLHVAEALELLAQLLPTATTDTVCVVTGSGHHSHHVRLKPAVERFLAAEGYSFAQIPDRKGYVGMLQIDFMLLVSRQGKTRLSKWYSAVPLKDKARIIRDVTALVLGRPQKQCNFIEWKDQKIVYKRYASLYFVACISKEENELITLEIIHLFVEVLDRYFGNVCELDIIFNFHKAYYILDELLIGGNLQEPSKKEILRVCNQQEDFMEETKEEMFVRPRNTTR</sequence>
<dbReference type="SMART" id="SM00356">
    <property type="entry name" value="ZnF_C3H1"/>
    <property type="match status" value="2"/>
</dbReference>
<feature type="domain" description="C3H1-type" evidence="13">
    <location>
        <begin position="195"/>
        <end position="221"/>
    </location>
</feature>
<dbReference type="AlphaFoldDB" id="A0A1V9ZS76"/>
<dbReference type="SUPFAM" id="SSF64356">
    <property type="entry name" value="SNARE-like"/>
    <property type="match status" value="1"/>
</dbReference>
<comment type="caution">
    <text evidence="15">The sequence shown here is derived from an EMBL/GenBank/DDBJ whole genome shotgun (WGS) entry which is preliminary data.</text>
</comment>
<dbReference type="InterPro" id="IPR036063">
    <property type="entry name" value="Smr_dom_sf"/>
</dbReference>
<dbReference type="OrthoDB" id="3247158at2759"/>
<evidence type="ECO:0000256" key="11">
    <source>
        <dbReference type="ARBA" id="ARBA00023329"/>
    </source>
</evidence>
<dbReference type="InterPro" id="IPR000571">
    <property type="entry name" value="Znf_CCCH"/>
</dbReference>
<accession>A0A1V9ZS76</accession>
<keyword evidence="6 12" id="KW-0863">Zinc-finger</keyword>
<feature type="zinc finger region" description="C3H1-type" evidence="12">
    <location>
        <begin position="224"/>
        <end position="246"/>
    </location>
</feature>
<evidence type="ECO:0000256" key="6">
    <source>
        <dbReference type="ARBA" id="ARBA00022771"/>
    </source>
</evidence>
<dbReference type="GO" id="GO:0006886">
    <property type="term" value="P:intracellular protein transport"/>
    <property type="evidence" value="ECO:0007669"/>
    <property type="project" value="InterPro"/>
</dbReference>
<dbReference type="InterPro" id="IPR022775">
    <property type="entry name" value="AP_mu_sigma_su"/>
</dbReference>
<keyword evidence="8" id="KW-0653">Protein transport</keyword>
<dbReference type="EMBL" id="JNBR01000023">
    <property type="protein sequence ID" value="OQS00801.1"/>
    <property type="molecule type" value="Genomic_DNA"/>
</dbReference>
<dbReference type="GO" id="GO:0005829">
    <property type="term" value="C:cytosol"/>
    <property type="evidence" value="ECO:0007669"/>
    <property type="project" value="GOC"/>
</dbReference>
<dbReference type="Pfam" id="PF01217">
    <property type="entry name" value="Clat_adaptor_s"/>
    <property type="match status" value="1"/>
</dbReference>
<dbReference type="SMART" id="SM00463">
    <property type="entry name" value="SMR"/>
    <property type="match status" value="1"/>
</dbReference>
<evidence type="ECO:0000256" key="12">
    <source>
        <dbReference type="PROSITE-ProRule" id="PRU00723"/>
    </source>
</evidence>
<dbReference type="InterPro" id="IPR011012">
    <property type="entry name" value="Longin-like_dom_sf"/>
</dbReference>
<evidence type="ECO:0000259" key="13">
    <source>
        <dbReference type="PROSITE" id="PS50103"/>
    </source>
</evidence>
<feature type="domain" description="C3H1-type" evidence="13">
    <location>
        <begin position="224"/>
        <end position="246"/>
    </location>
</feature>
<dbReference type="InterPro" id="IPR000804">
    <property type="entry name" value="Clathrin_sm-chain_CS"/>
</dbReference>
<dbReference type="PROSITE" id="PS00989">
    <property type="entry name" value="CLAT_ADAPTOR_S"/>
    <property type="match status" value="1"/>
</dbReference>
<dbReference type="SUPFAM" id="SSF160443">
    <property type="entry name" value="SMR domain-like"/>
    <property type="match status" value="1"/>
</dbReference>
<evidence type="ECO:0000256" key="10">
    <source>
        <dbReference type="ARBA" id="ARBA00023136"/>
    </source>
</evidence>
<dbReference type="Pfam" id="PF08590">
    <property type="entry name" value="DUF1771"/>
    <property type="match status" value="1"/>
</dbReference>
<reference evidence="15 16" key="1">
    <citation type="journal article" date="2014" name="Genome Biol. Evol.">
        <title>The secreted proteins of Achlya hypogyna and Thraustotheca clavata identify the ancestral oomycete secretome and reveal gene acquisitions by horizontal gene transfer.</title>
        <authorList>
            <person name="Misner I."/>
            <person name="Blouin N."/>
            <person name="Leonard G."/>
            <person name="Richards T.A."/>
            <person name="Lane C.E."/>
        </authorList>
    </citation>
    <scope>NUCLEOTIDE SEQUENCE [LARGE SCALE GENOMIC DNA]</scope>
    <source>
        <strain evidence="15 16">ATCC 48635</strain>
    </source>
</reference>
<dbReference type="Gene3D" id="3.30.1370.110">
    <property type="match status" value="1"/>
</dbReference>
<evidence type="ECO:0000259" key="14">
    <source>
        <dbReference type="PROSITE" id="PS50828"/>
    </source>
</evidence>
<dbReference type="PROSITE" id="PS50103">
    <property type="entry name" value="ZF_C3H1"/>
    <property type="match status" value="2"/>
</dbReference>
<dbReference type="Pfam" id="PF01713">
    <property type="entry name" value="Smr"/>
    <property type="match status" value="1"/>
</dbReference>
<evidence type="ECO:0000256" key="2">
    <source>
        <dbReference type="ARBA" id="ARBA00004640"/>
    </source>
</evidence>
<dbReference type="FunFam" id="3.30.450.60:FF:000007">
    <property type="entry name" value="AP complex subunit sigma"/>
    <property type="match status" value="1"/>
</dbReference>
<dbReference type="InterPro" id="IPR016635">
    <property type="entry name" value="AP_complex_ssu"/>
</dbReference>
<comment type="similarity">
    <text evidence="3">Belongs to the adaptor complexes small subunit family.</text>
</comment>
<keyword evidence="10" id="KW-0472">Membrane</keyword>
<evidence type="ECO:0000256" key="1">
    <source>
        <dbReference type="ARBA" id="ARBA00004555"/>
    </source>
</evidence>
<gene>
    <name evidence="15" type="ORF">ACHHYP_02591</name>
</gene>
<dbReference type="GO" id="GO:0035615">
    <property type="term" value="F:clathrin adaptor activity"/>
    <property type="evidence" value="ECO:0007669"/>
    <property type="project" value="InterPro"/>
</dbReference>
<evidence type="ECO:0000256" key="8">
    <source>
        <dbReference type="ARBA" id="ARBA00022927"/>
    </source>
</evidence>
<dbReference type="SMART" id="SM01162">
    <property type="entry name" value="DUF1771"/>
    <property type="match status" value="1"/>
</dbReference>
<dbReference type="GO" id="GO:0016482">
    <property type="term" value="P:cytosolic transport"/>
    <property type="evidence" value="ECO:0007669"/>
    <property type="project" value="UniProtKB-ARBA"/>
</dbReference>
<evidence type="ECO:0000256" key="9">
    <source>
        <dbReference type="ARBA" id="ARBA00023034"/>
    </source>
</evidence>
<dbReference type="InterPro" id="IPR013899">
    <property type="entry name" value="DUF1771"/>
</dbReference>
<dbReference type="CDD" id="cd14279">
    <property type="entry name" value="CUE"/>
    <property type="match status" value="1"/>
</dbReference>
<keyword evidence="16" id="KW-1185">Reference proteome</keyword>
<dbReference type="PANTHER" id="PTHR11753">
    <property type="entry name" value="ADAPTOR COMPLEXES SMALL SUBUNIT FAMILY"/>
    <property type="match status" value="1"/>
</dbReference>
<dbReference type="InterPro" id="IPR036855">
    <property type="entry name" value="Znf_CCCH_sf"/>
</dbReference>
<keyword evidence="5 12" id="KW-0479">Metal-binding</keyword>
<keyword evidence="4" id="KW-0813">Transport</keyword>
<protein>
    <submittedName>
        <fullName evidence="15">Uncharacterized protein</fullName>
    </submittedName>
</protein>
<dbReference type="GO" id="GO:0030121">
    <property type="term" value="C:AP-1 adaptor complex"/>
    <property type="evidence" value="ECO:0007669"/>
    <property type="project" value="InterPro"/>
</dbReference>
<dbReference type="CDD" id="cd14831">
    <property type="entry name" value="AP1_sigma"/>
    <property type="match status" value="1"/>
</dbReference>
<dbReference type="InterPro" id="IPR044733">
    <property type="entry name" value="AP1_sigma"/>
</dbReference>
<feature type="domain" description="Smr" evidence="14">
    <location>
        <begin position="422"/>
        <end position="494"/>
    </location>
</feature>
<keyword evidence="7 12" id="KW-0862">Zinc</keyword>
<dbReference type="STRING" id="1202772.A0A1V9ZS76"/>
<dbReference type="PROSITE" id="PS50828">
    <property type="entry name" value="SMR"/>
    <property type="match status" value="1"/>
</dbReference>
<dbReference type="Gene3D" id="3.30.450.60">
    <property type="match status" value="1"/>
</dbReference>
<dbReference type="InterPro" id="IPR002625">
    <property type="entry name" value="Smr_dom"/>
</dbReference>
<dbReference type="SUPFAM" id="SSF90229">
    <property type="entry name" value="CCCH zinc finger"/>
    <property type="match status" value="1"/>
</dbReference>
<evidence type="ECO:0000256" key="5">
    <source>
        <dbReference type="ARBA" id="ARBA00022723"/>
    </source>
</evidence>
<evidence type="ECO:0000313" key="15">
    <source>
        <dbReference type="EMBL" id="OQS00801.1"/>
    </source>
</evidence>
<dbReference type="Proteomes" id="UP000243579">
    <property type="component" value="Unassembled WGS sequence"/>
</dbReference>
<dbReference type="Gene3D" id="4.10.1000.10">
    <property type="entry name" value="Zinc finger, CCCH-type"/>
    <property type="match status" value="1"/>
</dbReference>
<comment type="subcellular location">
    <subcellularLocation>
        <location evidence="2">Cytoplasmic vesicle</location>
        <location evidence="2">Clathrin-coated vesicle membrane</location>
    </subcellularLocation>
    <subcellularLocation>
        <location evidence="1">Golgi apparatus</location>
    </subcellularLocation>
</comment>
<evidence type="ECO:0000313" key="16">
    <source>
        <dbReference type="Proteomes" id="UP000243579"/>
    </source>
</evidence>
<feature type="zinc finger region" description="C3H1-type" evidence="12">
    <location>
        <begin position="195"/>
        <end position="221"/>
    </location>
</feature>
<dbReference type="GO" id="GO:0008270">
    <property type="term" value="F:zinc ion binding"/>
    <property type="evidence" value="ECO:0007669"/>
    <property type="project" value="UniProtKB-KW"/>
</dbReference>